<feature type="region of interest" description="Disordered" evidence="2">
    <location>
        <begin position="290"/>
        <end position="392"/>
    </location>
</feature>
<feature type="coiled-coil region" evidence="1">
    <location>
        <begin position="116"/>
        <end position="146"/>
    </location>
</feature>
<accession>A0ABR1UY05</accession>
<organism evidence="3 4">
    <name type="scientific">Apiospora saccharicola</name>
    <dbReference type="NCBI Taxonomy" id="335842"/>
    <lineage>
        <taxon>Eukaryota</taxon>
        <taxon>Fungi</taxon>
        <taxon>Dikarya</taxon>
        <taxon>Ascomycota</taxon>
        <taxon>Pezizomycotina</taxon>
        <taxon>Sordariomycetes</taxon>
        <taxon>Xylariomycetidae</taxon>
        <taxon>Amphisphaeriales</taxon>
        <taxon>Apiosporaceae</taxon>
        <taxon>Apiospora</taxon>
    </lineage>
</organism>
<keyword evidence="4" id="KW-1185">Reference proteome</keyword>
<feature type="compositionally biased region" description="Polar residues" evidence="2">
    <location>
        <begin position="373"/>
        <end position="383"/>
    </location>
</feature>
<feature type="compositionally biased region" description="Basic and acidic residues" evidence="2">
    <location>
        <begin position="575"/>
        <end position="585"/>
    </location>
</feature>
<feature type="compositionally biased region" description="Low complexity" evidence="2">
    <location>
        <begin position="361"/>
        <end position="372"/>
    </location>
</feature>
<dbReference type="Proteomes" id="UP001446871">
    <property type="component" value="Unassembled WGS sequence"/>
</dbReference>
<feature type="compositionally biased region" description="Basic and acidic residues" evidence="2">
    <location>
        <begin position="303"/>
        <end position="317"/>
    </location>
</feature>
<proteinExistence type="predicted"/>
<keyword evidence="1" id="KW-0175">Coiled coil</keyword>
<evidence type="ECO:0000313" key="3">
    <source>
        <dbReference type="EMBL" id="KAK8063824.1"/>
    </source>
</evidence>
<feature type="region of interest" description="Disordered" evidence="2">
    <location>
        <begin position="29"/>
        <end position="68"/>
    </location>
</feature>
<dbReference type="EMBL" id="JAQQWM010000005">
    <property type="protein sequence ID" value="KAK8063824.1"/>
    <property type="molecule type" value="Genomic_DNA"/>
</dbReference>
<name>A0ABR1UY05_9PEZI</name>
<feature type="compositionally biased region" description="Polar residues" evidence="2">
    <location>
        <begin position="554"/>
        <end position="568"/>
    </location>
</feature>
<protein>
    <submittedName>
        <fullName evidence="3">Uncharacterized protein</fullName>
    </submittedName>
</protein>
<feature type="compositionally biased region" description="Polar residues" evidence="2">
    <location>
        <begin position="318"/>
        <end position="330"/>
    </location>
</feature>
<feature type="compositionally biased region" description="Basic and acidic residues" evidence="2">
    <location>
        <begin position="474"/>
        <end position="487"/>
    </location>
</feature>
<sequence>MTDLGTWFRFGPRSRTPVTLHSPVSSDRFSAYDAEEQRRPGPIHMSSYPSLVTHASSLSPEPQEPSSADLVVNNEDKVRYNPSLDQMVEALQVSIMTNGNLAQLPVHLNSYVLRLIEGFSNCREQLEAKNAAYEEAKRMREDAFKDFGALAAEFRHREGQYKSEIRRLEVLLAQKTGLETVTLARTNSILDRRKPYADNFISKIHKQRSEVAARDAESRAVASQPAVSFLQGQSLSTDAEVMRVLDQGRIVEGIDSSDGKRRLSSRSIPNILNTESDVKISERFRLMDAARAGAPRSKPRLRNTTDARYLRTRRTEQSRLVTGGLTSSPESAKDITEATGTRGMASEKTSARLDGNDSDDSSPSQRSDPQNSTRASVSRQNGGATLRAKSDRRCNVARENRFSFAEGDDAFTTGAADEATIQPRGNGSPAENSGVLATARTYEQVRQSQATPTPAPRSSPFSASRRTTSLRSQDSSDPRQPRPHLDGRPLTWSRSPRGPASTPRRTAEDVFAGIRSHDSTGSITTVIRASSSRSSQSVGSLSLAGSSELGKGSPNPQQRTQRRSSAQIAASLAVARDKNRQTSQT</sequence>
<evidence type="ECO:0000256" key="2">
    <source>
        <dbReference type="SAM" id="MobiDB-lite"/>
    </source>
</evidence>
<feature type="compositionally biased region" description="Low complexity" evidence="2">
    <location>
        <begin position="450"/>
        <end position="469"/>
    </location>
</feature>
<feature type="region of interest" description="Disordered" evidence="2">
    <location>
        <begin position="443"/>
        <end position="585"/>
    </location>
</feature>
<feature type="compositionally biased region" description="Low complexity" evidence="2">
    <location>
        <begin position="522"/>
        <end position="547"/>
    </location>
</feature>
<comment type="caution">
    <text evidence="3">The sequence shown here is derived from an EMBL/GenBank/DDBJ whole genome shotgun (WGS) entry which is preliminary data.</text>
</comment>
<feature type="compositionally biased region" description="Low complexity" evidence="2">
    <location>
        <begin position="56"/>
        <end position="67"/>
    </location>
</feature>
<reference evidence="3 4" key="1">
    <citation type="submission" date="2023-01" db="EMBL/GenBank/DDBJ databases">
        <title>Analysis of 21 Apiospora genomes using comparative genomics revels a genus with tremendous synthesis potential of carbohydrate active enzymes and secondary metabolites.</title>
        <authorList>
            <person name="Sorensen T."/>
        </authorList>
    </citation>
    <scope>NUCLEOTIDE SEQUENCE [LARGE SCALE GENOMIC DNA]</scope>
    <source>
        <strain evidence="3 4">CBS 83171</strain>
    </source>
</reference>
<gene>
    <name evidence="3" type="ORF">PG996_008476</name>
</gene>
<evidence type="ECO:0000313" key="4">
    <source>
        <dbReference type="Proteomes" id="UP001446871"/>
    </source>
</evidence>
<evidence type="ECO:0000256" key="1">
    <source>
        <dbReference type="SAM" id="Coils"/>
    </source>
</evidence>